<dbReference type="NCBIfam" id="TIGR01850">
    <property type="entry name" value="argC"/>
    <property type="match status" value="1"/>
</dbReference>
<evidence type="ECO:0000256" key="1">
    <source>
        <dbReference type="ARBA" id="ARBA00022571"/>
    </source>
</evidence>
<dbReference type="InterPro" id="IPR000534">
    <property type="entry name" value="Semialdehyde_DH_NAD-bd"/>
</dbReference>
<dbReference type="CDD" id="cd23934">
    <property type="entry name" value="AGPR_1_C"/>
    <property type="match status" value="1"/>
</dbReference>
<dbReference type="AlphaFoldDB" id="K2Q1V5"/>
<dbReference type="Pfam" id="PF22698">
    <property type="entry name" value="Semialdhyde_dhC_1"/>
    <property type="match status" value="1"/>
</dbReference>
<evidence type="ECO:0000313" key="8">
    <source>
        <dbReference type="EMBL" id="EKF54781.1"/>
    </source>
</evidence>
<organism evidence="8 9">
    <name type="scientific">Galbibacter marinus</name>
    <dbReference type="NCBI Taxonomy" id="555500"/>
    <lineage>
        <taxon>Bacteria</taxon>
        <taxon>Pseudomonadati</taxon>
        <taxon>Bacteroidota</taxon>
        <taxon>Flavobacteriia</taxon>
        <taxon>Flavobacteriales</taxon>
        <taxon>Flavobacteriaceae</taxon>
        <taxon>Galbibacter</taxon>
    </lineage>
</organism>
<dbReference type="InterPro" id="IPR023013">
    <property type="entry name" value="AGPR_AS"/>
</dbReference>
<dbReference type="HAMAP" id="MF_00150">
    <property type="entry name" value="ArgC_type1"/>
    <property type="match status" value="1"/>
</dbReference>
<dbReference type="EC" id="1.2.1.38" evidence="5"/>
<dbReference type="InterPro" id="IPR050085">
    <property type="entry name" value="AGPR"/>
</dbReference>
<dbReference type="Gene3D" id="3.40.50.720">
    <property type="entry name" value="NAD(P)-binding Rossmann-like Domain"/>
    <property type="match status" value="1"/>
</dbReference>
<dbReference type="PANTHER" id="PTHR32338">
    <property type="entry name" value="N-ACETYL-GAMMA-GLUTAMYL-PHOSPHATE REDUCTASE, CHLOROPLASTIC-RELATED-RELATED"/>
    <property type="match status" value="1"/>
</dbReference>
<keyword evidence="3 5" id="KW-0521">NADP</keyword>
<dbReference type="GO" id="GO:0070401">
    <property type="term" value="F:NADP+ binding"/>
    <property type="evidence" value="ECO:0007669"/>
    <property type="project" value="InterPro"/>
</dbReference>
<dbReference type="PANTHER" id="PTHR32338:SF10">
    <property type="entry name" value="N-ACETYL-GAMMA-GLUTAMYL-PHOSPHATE REDUCTASE, CHLOROPLASTIC-RELATED"/>
    <property type="match status" value="1"/>
</dbReference>
<comment type="pathway">
    <text evidence="5">Amino-acid biosynthesis; L-arginine biosynthesis; N(2)-acetyl-L-ornithine from L-glutamate: step 3/4.</text>
</comment>
<evidence type="ECO:0000313" key="9">
    <source>
        <dbReference type="Proteomes" id="UP000007364"/>
    </source>
</evidence>
<dbReference type="Gene3D" id="3.30.360.10">
    <property type="entry name" value="Dihydrodipicolinate Reductase, domain 2"/>
    <property type="match status" value="1"/>
</dbReference>
<dbReference type="Pfam" id="PF01118">
    <property type="entry name" value="Semialdhyde_dh"/>
    <property type="match status" value="1"/>
</dbReference>
<dbReference type="InterPro" id="IPR000706">
    <property type="entry name" value="AGPR_type-1"/>
</dbReference>
<evidence type="ECO:0000256" key="5">
    <source>
        <dbReference type="HAMAP-Rule" id="MF_00150"/>
    </source>
</evidence>
<dbReference type="PROSITE" id="PS01224">
    <property type="entry name" value="ARGC"/>
    <property type="match status" value="1"/>
</dbReference>
<dbReference type="CDD" id="cd17895">
    <property type="entry name" value="AGPR_1_N"/>
    <property type="match status" value="1"/>
</dbReference>
<comment type="catalytic activity">
    <reaction evidence="5">
        <text>N-acetyl-L-glutamate 5-semialdehyde + phosphate + NADP(+) = N-acetyl-L-glutamyl 5-phosphate + NADPH + H(+)</text>
        <dbReference type="Rhea" id="RHEA:21588"/>
        <dbReference type="ChEBI" id="CHEBI:15378"/>
        <dbReference type="ChEBI" id="CHEBI:29123"/>
        <dbReference type="ChEBI" id="CHEBI:43474"/>
        <dbReference type="ChEBI" id="CHEBI:57783"/>
        <dbReference type="ChEBI" id="CHEBI:57936"/>
        <dbReference type="ChEBI" id="CHEBI:58349"/>
        <dbReference type="EC" id="1.2.1.38"/>
    </reaction>
</comment>
<dbReference type="eggNOG" id="COG0002">
    <property type="taxonomic scope" value="Bacteria"/>
</dbReference>
<keyword evidence="5" id="KW-0963">Cytoplasm</keyword>
<dbReference type="Proteomes" id="UP000007364">
    <property type="component" value="Unassembled WGS sequence"/>
</dbReference>
<keyword evidence="4 5" id="KW-0560">Oxidoreductase</keyword>
<dbReference type="RefSeq" id="WP_008991991.1">
    <property type="nucleotide sequence ID" value="NZ_AMSG01000015.1"/>
</dbReference>
<dbReference type="SUPFAM" id="SSF55347">
    <property type="entry name" value="Glyceraldehyde-3-phosphate dehydrogenase-like, C-terminal domain"/>
    <property type="match status" value="1"/>
</dbReference>
<dbReference type="EMBL" id="AMSG01000015">
    <property type="protein sequence ID" value="EKF54781.1"/>
    <property type="molecule type" value="Genomic_DNA"/>
</dbReference>
<dbReference type="GO" id="GO:0006526">
    <property type="term" value="P:L-arginine biosynthetic process"/>
    <property type="evidence" value="ECO:0007669"/>
    <property type="project" value="UniProtKB-UniRule"/>
</dbReference>
<comment type="subcellular location">
    <subcellularLocation>
        <location evidence="5">Cytoplasm</location>
    </subcellularLocation>
</comment>
<comment type="function">
    <text evidence="5">Catalyzes the NADPH-dependent reduction of N-acetyl-5-glutamyl phosphate to yield N-acetyl-L-glutamate 5-semialdehyde.</text>
</comment>
<dbReference type="PATRIC" id="fig|555500.3.peg.2218"/>
<comment type="similarity">
    <text evidence="5">Belongs to the NAGSA dehydrogenase family. Type 1 subfamily.</text>
</comment>
<keyword evidence="1 5" id="KW-0055">Arginine biosynthesis</keyword>
<dbReference type="OrthoDB" id="9801289at2"/>
<evidence type="ECO:0000256" key="3">
    <source>
        <dbReference type="ARBA" id="ARBA00022857"/>
    </source>
</evidence>
<sequence>MIKAGIIGGSGYTGGELIRLLLNHPEVEIDFVYSTTKADQLIAHSHEDLLGSCDLKFVGGINSDVDVLFLCLGHGNSKKFLDVHEFSAKTKIIDLSNDFRLTPDKSYGGRTFEYGLPELQKQTIKNAQHIANPGCFATAIQLGLLPLAKEGLLKESIHINATTGSTGAGVVPSPTTHFSWRNDNLSWYKPFTHQHLGEINQSIVSLQNNQPDIFLLPQRGDFAKGIFVTSYMKFEKGLEETWNLFQDYYVMEPFTHVSTKEVHLKQVINTNHCFIHLHRHNDVLLITSIVDNLIKGASGQAVQNMNLLFGFTESDGLNLKGSYF</sequence>
<evidence type="ECO:0000256" key="4">
    <source>
        <dbReference type="ARBA" id="ARBA00023002"/>
    </source>
</evidence>
<gene>
    <name evidence="5 8" type="primary">argC</name>
    <name evidence="8" type="ORF">I215_10755</name>
</gene>
<feature type="active site" evidence="5 6">
    <location>
        <position position="135"/>
    </location>
</feature>
<reference evidence="8 9" key="1">
    <citation type="journal article" date="2012" name="J. Bacteriol.">
        <title>Genome Sequence of Galbibacter marinum Type Strain ck-I2-15.</title>
        <authorList>
            <person name="Lai Q."/>
            <person name="Li C."/>
            <person name="Shao Z."/>
        </authorList>
    </citation>
    <scope>NUCLEOTIDE SEQUENCE [LARGE SCALE GENOMIC DNA]</scope>
    <source>
        <strain evidence="9">ck-I2-15</strain>
    </source>
</reference>
<evidence type="ECO:0000256" key="6">
    <source>
        <dbReference type="PROSITE-ProRule" id="PRU10010"/>
    </source>
</evidence>
<dbReference type="GO" id="GO:0003942">
    <property type="term" value="F:N-acetyl-gamma-glutamyl-phosphate reductase activity"/>
    <property type="evidence" value="ECO:0007669"/>
    <property type="project" value="UniProtKB-UniRule"/>
</dbReference>
<proteinExistence type="inferred from homology"/>
<comment type="caution">
    <text evidence="8">The sequence shown here is derived from an EMBL/GenBank/DDBJ whole genome shotgun (WGS) entry which is preliminary data.</text>
</comment>
<accession>K2Q1V5</accession>
<evidence type="ECO:0000259" key="7">
    <source>
        <dbReference type="SMART" id="SM00859"/>
    </source>
</evidence>
<dbReference type="SMART" id="SM00859">
    <property type="entry name" value="Semialdhyde_dh"/>
    <property type="match status" value="1"/>
</dbReference>
<feature type="domain" description="Semialdehyde dehydrogenase NAD-binding" evidence="7">
    <location>
        <begin position="3"/>
        <end position="127"/>
    </location>
</feature>
<dbReference type="InterPro" id="IPR036291">
    <property type="entry name" value="NAD(P)-bd_dom_sf"/>
</dbReference>
<dbReference type="SUPFAM" id="SSF51735">
    <property type="entry name" value="NAD(P)-binding Rossmann-fold domains"/>
    <property type="match status" value="1"/>
</dbReference>
<protein>
    <recommendedName>
        <fullName evidence="5">N-acetyl-gamma-glutamyl-phosphate reductase</fullName>
        <shortName evidence="5">AGPR</shortName>
        <ecNumber evidence="5">1.2.1.38</ecNumber>
    </recommendedName>
    <alternativeName>
        <fullName evidence="5">N-acetyl-glutamate semialdehyde dehydrogenase</fullName>
        <shortName evidence="5">NAGSA dehydrogenase</shortName>
    </alternativeName>
</protein>
<dbReference type="STRING" id="555500.I215_10755"/>
<keyword evidence="9" id="KW-1185">Reference proteome</keyword>
<name>K2Q1V5_9FLAO</name>
<dbReference type="InterPro" id="IPR058924">
    <property type="entry name" value="AGPR_dimerisation_dom"/>
</dbReference>
<evidence type="ECO:0000256" key="2">
    <source>
        <dbReference type="ARBA" id="ARBA00022605"/>
    </source>
</evidence>
<dbReference type="UniPathway" id="UPA00068">
    <property type="reaction ID" value="UER00108"/>
</dbReference>
<dbReference type="GO" id="GO:0051287">
    <property type="term" value="F:NAD binding"/>
    <property type="evidence" value="ECO:0007669"/>
    <property type="project" value="InterPro"/>
</dbReference>
<dbReference type="GO" id="GO:0005737">
    <property type="term" value="C:cytoplasm"/>
    <property type="evidence" value="ECO:0007669"/>
    <property type="project" value="UniProtKB-SubCell"/>
</dbReference>
<keyword evidence="2 5" id="KW-0028">Amino-acid biosynthesis</keyword>